<dbReference type="GO" id="GO:0046872">
    <property type="term" value="F:metal ion binding"/>
    <property type="evidence" value="ECO:0007669"/>
    <property type="project" value="UniProtKB-KW"/>
</dbReference>
<evidence type="ECO:0000256" key="5">
    <source>
        <dbReference type="ARBA" id="ARBA00022759"/>
    </source>
</evidence>
<comment type="cofactor">
    <cofactor evidence="1">
        <name>Zn(2+)</name>
        <dbReference type="ChEBI" id="CHEBI:29105"/>
    </cofactor>
</comment>
<reference evidence="8" key="1">
    <citation type="submission" date="2018-05" db="EMBL/GenBank/DDBJ databases">
        <authorList>
            <person name="Lanie J.A."/>
            <person name="Ng W.-L."/>
            <person name="Kazmierczak K.M."/>
            <person name="Andrzejewski T.M."/>
            <person name="Davidsen T.M."/>
            <person name="Wayne K.J."/>
            <person name="Tettelin H."/>
            <person name="Glass J.I."/>
            <person name="Rusch D."/>
            <person name="Podicherti R."/>
            <person name="Tsui H.-C.T."/>
            <person name="Winkler M.E."/>
        </authorList>
    </citation>
    <scope>NUCLEOTIDE SEQUENCE</scope>
</reference>
<dbReference type="GO" id="GO:0006364">
    <property type="term" value="P:rRNA processing"/>
    <property type="evidence" value="ECO:0007669"/>
    <property type="project" value="InterPro"/>
</dbReference>
<dbReference type="AlphaFoldDB" id="A0A382MGI3"/>
<organism evidence="8">
    <name type="scientific">marine metagenome</name>
    <dbReference type="NCBI Taxonomy" id="408172"/>
    <lineage>
        <taxon>unclassified sequences</taxon>
        <taxon>metagenomes</taxon>
        <taxon>ecological metagenomes</taxon>
    </lineage>
</organism>
<dbReference type="EMBL" id="UINC01093563">
    <property type="protein sequence ID" value="SVC48074.1"/>
    <property type="molecule type" value="Genomic_DNA"/>
</dbReference>
<dbReference type="NCBIfam" id="TIGR00043">
    <property type="entry name" value="rRNA maturation RNase YbeY"/>
    <property type="match status" value="1"/>
</dbReference>
<keyword evidence="7" id="KW-0862">Zinc</keyword>
<evidence type="ECO:0000256" key="6">
    <source>
        <dbReference type="ARBA" id="ARBA00022801"/>
    </source>
</evidence>
<name>A0A382MGI3_9ZZZZ</name>
<dbReference type="PANTHER" id="PTHR46986:SF1">
    <property type="entry name" value="ENDORIBONUCLEASE YBEY, CHLOROPLASTIC"/>
    <property type="match status" value="1"/>
</dbReference>
<comment type="similarity">
    <text evidence="2">Belongs to the endoribonuclease YbeY family.</text>
</comment>
<evidence type="ECO:0000256" key="2">
    <source>
        <dbReference type="ARBA" id="ARBA00010875"/>
    </source>
</evidence>
<feature type="non-terminal residue" evidence="8">
    <location>
        <position position="1"/>
    </location>
</feature>
<gene>
    <name evidence="8" type="ORF">METZ01_LOCUS300928</name>
</gene>
<dbReference type="PANTHER" id="PTHR46986">
    <property type="entry name" value="ENDORIBONUCLEASE YBEY, CHLOROPLASTIC"/>
    <property type="match status" value="1"/>
</dbReference>
<evidence type="ECO:0000256" key="1">
    <source>
        <dbReference type="ARBA" id="ARBA00001947"/>
    </source>
</evidence>
<keyword evidence="4" id="KW-0479">Metal-binding</keyword>
<evidence type="ECO:0000313" key="8">
    <source>
        <dbReference type="EMBL" id="SVC48074.1"/>
    </source>
</evidence>
<dbReference type="SUPFAM" id="SSF55486">
    <property type="entry name" value="Metalloproteases ('zincins'), catalytic domain"/>
    <property type="match status" value="1"/>
</dbReference>
<dbReference type="GO" id="GO:0004519">
    <property type="term" value="F:endonuclease activity"/>
    <property type="evidence" value="ECO:0007669"/>
    <property type="project" value="UniProtKB-KW"/>
</dbReference>
<dbReference type="HAMAP" id="MF_00009">
    <property type="entry name" value="Endoribonucl_YbeY"/>
    <property type="match status" value="1"/>
</dbReference>
<keyword evidence="5" id="KW-0255">Endonuclease</keyword>
<evidence type="ECO:0000256" key="4">
    <source>
        <dbReference type="ARBA" id="ARBA00022723"/>
    </source>
</evidence>
<evidence type="ECO:0000256" key="7">
    <source>
        <dbReference type="ARBA" id="ARBA00022833"/>
    </source>
</evidence>
<dbReference type="GO" id="GO:0004222">
    <property type="term" value="F:metalloendopeptidase activity"/>
    <property type="evidence" value="ECO:0007669"/>
    <property type="project" value="InterPro"/>
</dbReference>
<proteinExistence type="inferred from homology"/>
<dbReference type="Pfam" id="PF02130">
    <property type="entry name" value="YbeY"/>
    <property type="match status" value="1"/>
</dbReference>
<dbReference type="InterPro" id="IPR002036">
    <property type="entry name" value="YbeY"/>
</dbReference>
<evidence type="ECO:0008006" key="9">
    <source>
        <dbReference type="Google" id="ProtNLM"/>
    </source>
</evidence>
<dbReference type="Gene3D" id="3.40.390.30">
    <property type="entry name" value="Metalloproteases ('zincins'), catalytic domain"/>
    <property type="match status" value="1"/>
</dbReference>
<protein>
    <recommendedName>
        <fullName evidence="9">rRNA maturation RNase YbeY</fullName>
    </recommendedName>
</protein>
<accession>A0A382MGI3</accession>
<dbReference type="InterPro" id="IPR023091">
    <property type="entry name" value="MetalPrtase_cat_dom_sf_prd"/>
</dbReference>
<keyword evidence="6" id="KW-0378">Hydrolase</keyword>
<sequence length="154" mass="16707">VEPAIEVQLASGHSAEPTVAQVRDWVGAALTALQDDVASLTVRMVDETEMTDLNARFRGRQDPTNVLSFPFEMLPGLPQGEHPLGDIVVCPLVAEREALSQGKNVKDHFAHLVVHGVLHLHGHDHQSASHAEAMEKLETKVLATLGVKDPYLSV</sequence>
<keyword evidence="3" id="KW-0540">Nuclease</keyword>
<evidence type="ECO:0000256" key="3">
    <source>
        <dbReference type="ARBA" id="ARBA00022722"/>
    </source>
</evidence>